<keyword evidence="1" id="KW-0472">Membrane</keyword>
<protein>
    <submittedName>
        <fullName evidence="2">Uncharacterized protein</fullName>
    </submittedName>
</protein>
<organism evidence="2 3">
    <name type="scientific">Flavobacterium xinjiangense</name>
    <dbReference type="NCBI Taxonomy" id="178356"/>
    <lineage>
        <taxon>Bacteria</taxon>
        <taxon>Pseudomonadati</taxon>
        <taxon>Bacteroidota</taxon>
        <taxon>Flavobacteriia</taxon>
        <taxon>Flavobacteriales</taxon>
        <taxon>Flavobacteriaceae</taxon>
        <taxon>Flavobacterium</taxon>
    </lineage>
</organism>
<evidence type="ECO:0000313" key="2">
    <source>
        <dbReference type="EMBL" id="SHN18554.1"/>
    </source>
</evidence>
<proteinExistence type="predicted"/>
<dbReference type="EMBL" id="FRCL01000020">
    <property type="protein sequence ID" value="SHN18554.1"/>
    <property type="molecule type" value="Genomic_DNA"/>
</dbReference>
<name>A0A1M7PML8_9FLAO</name>
<dbReference type="AlphaFoldDB" id="A0A1M7PML8"/>
<feature type="transmembrane region" description="Helical" evidence="1">
    <location>
        <begin position="94"/>
        <end position="111"/>
    </location>
</feature>
<keyword evidence="3" id="KW-1185">Reference proteome</keyword>
<evidence type="ECO:0000313" key="3">
    <source>
        <dbReference type="Proteomes" id="UP000184092"/>
    </source>
</evidence>
<keyword evidence="1" id="KW-0812">Transmembrane</keyword>
<accession>A0A1M7PML8</accession>
<dbReference type="Proteomes" id="UP000184092">
    <property type="component" value="Unassembled WGS sequence"/>
</dbReference>
<keyword evidence="1" id="KW-1133">Transmembrane helix</keyword>
<feature type="transmembrane region" description="Helical" evidence="1">
    <location>
        <begin position="52"/>
        <end position="73"/>
    </location>
</feature>
<reference evidence="3" key="1">
    <citation type="submission" date="2016-11" db="EMBL/GenBank/DDBJ databases">
        <authorList>
            <person name="Varghese N."/>
            <person name="Submissions S."/>
        </authorList>
    </citation>
    <scope>NUCLEOTIDE SEQUENCE [LARGE SCALE GENOMIC DNA]</scope>
    <source>
        <strain evidence="3">CGMCC 1.2749</strain>
    </source>
</reference>
<sequence length="113" mass="13620">MSNIWKFTSNFYFATATSVYLLLIFLILNNHLLPSTFDFLILKIFSTKSYNFLLNLAVYFILPLMVLNYYLVYRNEKYKSMQKEYKAYNNKKSFFIYFMSALAVMFLIIFLKI</sequence>
<gene>
    <name evidence="2" type="ORF">SAMN05216269_1203</name>
</gene>
<feature type="transmembrane region" description="Helical" evidence="1">
    <location>
        <begin position="12"/>
        <end position="32"/>
    </location>
</feature>
<evidence type="ECO:0000256" key="1">
    <source>
        <dbReference type="SAM" id="Phobius"/>
    </source>
</evidence>